<evidence type="ECO:0008006" key="13">
    <source>
        <dbReference type="Google" id="ProtNLM"/>
    </source>
</evidence>
<sequence length="1563" mass="173673">MSGEEKRTRSKRCLSRNKRSKAEKTTVDDPSSNEAAGKVFTVLKSKRSQCSHLIERTDDLENEFAVLTEETLEAKILTGKSRNNQKDVFEFLDEESDDTSELPGTAPLVNNKRKRIASEELEVSCFSSTVSKFKRARNAVTCLKQPLIQLEKCTDNAGSEVEPTDKSCAGNRAADCTEVLFHKLDTGGSALQEVGGTTLRDEGICGDNVGQVEADDLQVIQDPKCQESREDCNRKRDCPVCGLTFPPTENMDVFNRHINSCLDSGSDCRTTENDSSEPGTEKMEEEMFFCQLCQKDLSRMNSQRRQQHVNRCCDEASKVKDTGQLNRVQGQTSTQLQCPICGKGFKSLKSRQAHLKKCAQEYNVGINQLLEIMHHEKHQEDSISMATVATERATNEHPGRVKRKRRAVAPKSDLDEQTQIALALSASMAPPLPPDAGEGKTGKRKGKKNKGGNELPPLLLRDDETAQKAVAIRAAQVLCTQEDNDEDDEISCTPALAPSRLAQHVPSCVPPVSTDATGCNSDDATSATSVCKEEVNKPMDVDSENDTEQHEELRMLTFTVDPALSKSFLNFLYDVEDEEREAAEIQAPRPSPLWSLSALKEESCDTFYVQGLLPPASPPRSKNCLKRVAVSDGITAPTVINKPAIETVETVGNNSLVRTKTRPRSVTEVQVSPTKDTAECPEITPSQAVNVEMLLELAGEDDISNISLDSQQMIGASGFCVDEQDQKNQESEPVPSGVPKLLQDLSSMINNPHLSDVVICLQDGQEIAAHSFILSLRSDVLAQLLSEETASSKWQDKVYLKFDDVCLPVFEVALRHIYTGDVTIPVQSDVDDVENLAARLKLPCLAKACKVMRQQMNQVSESQEDDNKNNDLVTDLEKLEENLWRNGDDDGQLSDGQKERDDKDDFLNDDDIEEIVFFQTQALKMKGSVGGESLEEKDEKFLTEQTENEDTSAAGEVSTVVNNNTRDEESRCDSLEKKRQRSETCGNMNKGSLSHSVADEGNLSRYNVVTVNLPHDFGKINGLPCNSAGDRETAPPLDVTERKDEYEMFISCEGDEEKMIEDKQSPSPKEHLAKNEVKPLTSSKTVHELTEKSETFSCEDRNSSRDTCISTCELGPVSEQPQNHVEGRHDKTKLDVREHNEVVKELSDNEELPGDYGDCVMEFELEYNEHSPGMSKESFSDKYGKNVDDFKDVSDLDAIHETLSDFQPHSNEDLDVPYESAHKRADCLSPPSGEGLWDIDETLQGSTREVTVLDDDEVDGKVADESITLLSDNNEEDLDDSPAEPDVAVVPETPRVTRNTHHFSSSSSLSTLSASEEDDVRVTCFSPSKTRKQLSEEANDFLSKLKQRVDRDKDKRRGKGKRKKKVGTKDSAGERSVTHGTPRKRSPRSRQDNCTDTSPLACDQRASVRSHQRRSASPVGEIPRGSRQEDCIDTSPLACDVRASVRSHQHPTASPAGNIPRILRAAVTCPCRSFPEMLSPDVSHQSGYLQGILSSPERRRHCYTRTVFLIVLFLIIRHHFRQIFFNSNTSHPKIRRTKRKGRQCQQNCLNVTVLGAKMSVLKT</sequence>
<feature type="domain" description="BTB" evidence="9">
    <location>
        <begin position="755"/>
        <end position="826"/>
    </location>
</feature>
<keyword evidence="7" id="KW-0175">Coiled coil</keyword>
<feature type="region of interest" description="Disordered" evidence="8">
    <location>
        <begin position="883"/>
        <end position="906"/>
    </location>
</feature>
<protein>
    <recommendedName>
        <fullName evidence="13">BTB domain-containing protein</fullName>
    </recommendedName>
</protein>
<keyword evidence="12" id="KW-1185">Reference proteome</keyword>
<feature type="compositionally biased region" description="Basic and acidic residues" evidence="8">
    <location>
        <begin position="896"/>
        <end position="906"/>
    </location>
</feature>
<feature type="coiled-coil region" evidence="7">
    <location>
        <begin position="43"/>
        <end position="70"/>
    </location>
</feature>
<feature type="compositionally biased region" description="Basic and acidic residues" evidence="8">
    <location>
        <begin position="1085"/>
        <end position="1104"/>
    </location>
</feature>
<evidence type="ECO:0000256" key="5">
    <source>
        <dbReference type="ARBA" id="ARBA00023204"/>
    </source>
</evidence>
<dbReference type="EMBL" id="CALNXK010000007">
    <property type="protein sequence ID" value="CAH3039159.1"/>
    <property type="molecule type" value="Genomic_DNA"/>
</dbReference>
<organism evidence="11 12">
    <name type="scientific">Porites lobata</name>
    <dbReference type="NCBI Taxonomy" id="104759"/>
    <lineage>
        <taxon>Eukaryota</taxon>
        <taxon>Metazoa</taxon>
        <taxon>Cnidaria</taxon>
        <taxon>Anthozoa</taxon>
        <taxon>Hexacorallia</taxon>
        <taxon>Scleractinia</taxon>
        <taxon>Fungiina</taxon>
        <taxon>Poritidae</taxon>
        <taxon>Porites</taxon>
    </lineage>
</organism>
<evidence type="ECO:0000256" key="8">
    <source>
        <dbReference type="SAM" id="MobiDB-lite"/>
    </source>
</evidence>
<accession>A0ABN8MZW6</accession>
<dbReference type="PANTHER" id="PTHR21541">
    <property type="entry name" value="BTB POZ DOMAIN CONTAINING 12"/>
    <property type="match status" value="1"/>
</dbReference>
<feature type="domain" description="UBZ4-type" evidence="10">
    <location>
        <begin position="235"/>
        <end position="266"/>
    </location>
</feature>
<evidence type="ECO:0000256" key="1">
    <source>
        <dbReference type="ARBA" id="ARBA00022723"/>
    </source>
</evidence>
<name>A0ABN8MZW6_9CNID</name>
<dbReference type="Proteomes" id="UP001159405">
    <property type="component" value="Unassembled WGS sequence"/>
</dbReference>
<feature type="region of interest" description="Disordered" evidence="8">
    <location>
        <begin position="1333"/>
        <end position="1431"/>
    </location>
</feature>
<dbReference type="InterPro" id="IPR011333">
    <property type="entry name" value="SKP1/BTB/POZ_sf"/>
</dbReference>
<dbReference type="SUPFAM" id="SSF54695">
    <property type="entry name" value="POZ domain"/>
    <property type="match status" value="1"/>
</dbReference>
<dbReference type="InterPro" id="IPR000210">
    <property type="entry name" value="BTB/POZ_dom"/>
</dbReference>
<keyword evidence="3 6" id="KW-0863">Zinc-finger</keyword>
<evidence type="ECO:0000256" key="6">
    <source>
        <dbReference type="PROSITE-ProRule" id="PRU01256"/>
    </source>
</evidence>
<reference evidence="11 12" key="1">
    <citation type="submission" date="2022-05" db="EMBL/GenBank/DDBJ databases">
        <authorList>
            <consortium name="Genoscope - CEA"/>
            <person name="William W."/>
        </authorList>
    </citation>
    <scope>NUCLEOTIDE SEQUENCE [LARGE SCALE GENOMIC DNA]</scope>
</reference>
<comment type="caution">
    <text evidence="11">The sequence shown here is derived from an EMBL/GenBank/DDBJ whole genome shotgun (WGS) entry which is preliminary data.</text>
</comment>
<feature type="compositionally biased region" description="Basic residues" evidence="8">
    <location>
        <begin position="1356"/>
        <end position="1366"/>
    </location>
</feature>
<feature type="compositionally biased region" description="Acidic residues" evidence="8">
    <location>
        <begin position="1273"/>
        <end position="1283"/>
    </location>
</feature>
<feature type="compositionally biased region" description="Basic and acidic residues" evidence="8">
    <location>
        <begin position="1060"/>
        <end position="1077"/>
    </location>
</feature>
<feature type="region of interest" description="Disordered" evidence="8">
    <location>
        <begin position="1269"/>
        <end position="1320"/>
    </location>
</feature>
<feature type="region of interest" description="Disordered" evidence="8">
    <location>
        <begin position="1"/>
        <end position="36"/>
    </location>
</feature>
<proteinExistence type="predicted"/>
<evidence type="ECO:0000259" key="10">
    <source>
        <dbReference type="PROSITE" id="PS51908"/>
    </source>
</evidence>
<dbReference type="Gene3D" id="3.30.710.10">
    <property type="entry name" value="Potassium Channel Kv1.1, Chain A"/>
    <property type="match status" value="1"/>
</dbReference>
<feature type="compositionally biased region" description="Basic and acidic residues" evidence="8">
    <location>
        <begin position="1367"/>
        <end position="1377"/>
    </location>
</feature>
<feature type="compositionally biased region" description="Basic and acidic residues" evidence="8">
    <location>
        <begin position="965"/>
        <end position="977"/>
    </location>
</feature>
<dbReference type="Pfam" id="PF00651">
    <property type="entry name" value="BTB"/>
    <property type="match status" value="1"/>
</dbReference>
<feature type="region of interest" description="Disordered" evidence="8">
    <location>
        <begin position="393"/>
        <end position="458"/>
    </location>
</feature>
<dbReference type="InterPro" id="IPR006642">
    <property type="entry name" value="Rad18_UBZ4"/>
</dbReference>
<gene>
    <name evidence="11" type="ORF">PLOB_00043010</name>
</gene>
<dbReference type="PROSITE" id="PS51908">
    <property type="entry name" value="ZF_UBZ4"/>
    <property type="match status" value="1"/>
</dbReference>
<dbReference type="PANTHER" id="PTHR21541:SF3">
    <property type="entry name" value="STRUCTURE-SPECIFIC ENDONUCLEASE SUBUNIT SLX4"/>
    <property type="match status" value="1"/>
</dbReference>
<feature type="compositionally biased region" description="Polar residues" evidence="8">
    <location>
        <begin position="983"/>
        <end position="993"/>
    </location>
</feature>
<keyword evidence="1" id="KW-0479">Metal-binding</keyword>
<evidence type="ECO:0000256" key="4">
    <source>
        <dbReference type="ARBA" id="ARBA00022833"/>
    </source>
</evidence>
<dbReference type="SMART" id="SM00225">
    <property type="entry name" value="BTB"/>
    <property type="match status" value="1"/>
</dbReference>
<keyword evidence="5 6" id="KW-0234">DNA repair</keyword>
<evidence type="ECO:0000256" key="3">
    <source>
        <dbReference type="ARBA" id="ARBA00022771"/>
    </source>
</evidence>
<dbReference type="PROSITE" id="PS50097">
    <property type="entry name" value="BTB"/>
    <property type="match status" value="1"/>
</dbReference>
<keyword evidence="4" id="KW-0862">Zinc</keyword>
<feature type="compositionally biased region" description="Low complexity" evidence="8">
    <location>
        <begin position="1304"/>
        <end position="1314"/>
    </location>
</feature>
<dbReference type="CDD" id="cd21965">
    <property type="entry name" value="Zn-C2H2_CALCOCO1_TAX1BP1_like"/>
    <property type="match status" value="1"/>
</dbReference>
<feature type="region of interest" description="Disordered" evidence="8">
    <location>
        <begin position="965"/>
        <end position="993"/>
    </location>
</feature>
<feature type="region of interest" description="Disordered" evidence="8">
    <location>
        <begin position="1058"/>
        <end position="1104"/>
    </location>
</feature>
<evidence type="ECO:0000313" key="11">
    <source>
        <dbReference type="EMBL" id="CAH3039159.1"/>
    </source>
</evidence>
<evidence type="ECO:0000259" key="9">
    <source>
        <dbReference type="PROSITE" id="PS50097"/>
    </source>
</evidence>
<feature type="compositionally biased region" description="Basic residues" evidence="8">
    <location>
        <begin position="8"/>
        <end position="19"/>
    </location>
</feature>
<evidence type="ECO:0000313" key="12">
    <source>
        <dbReference type="Proteomes" id="UP001159405"/>
    </source>
</evidence>
<evidence type="ECO:0000256" key="7">
    <source>
        <dbReference type="SAM" id="Coils"/>
    </source>
</evidence>
<keyword evidence="2 6" id="KW-0227">DNA damage</keyword>
<evidence type="ECO:0000256" key="2">
    <source>
        <dbReference type="ARBA" id="ARBA00022763"/>
    </source>
</evidence>